<dbReference type="EMBL" id="JAPFRF010000012">
    <property type="protein sequence ID" value="KAJ7313006.1"/>
    <property type="molecule type" value="Genomic_DNA"/>
</dbReference>
<dbReference type="Proteomes" id="UP001142489">
    <property type="component" value="Unassembled WGS sequence"/>
</dbReference>
<dbReference type="GO" id="GO:0001675">
    <property type="term" value="P:acrosome assembly"/>
    <property type="evidence" value="ECO:0007669"/>
    <property type="project" value="TreeGrafter"/>
</dbReference>
<organism evidence="2 3">
    <name type="scientific">Phrynocephalus forsythii</name>
    <dbReference type="NCBI Taxonomy" id="171643"/>
    <lineage>
        <taxon>Eukaryota</taxon>
        <taxon>Metazoa</taxon>
        <taxon>Chordata</taxon>
        <taxon>Craniata</taxon>
        <taxon>Vertebrata</taxon>
        <taxon>Euteleostomi</taxon>
        <taxon>Lepidosauria</taxon>
        <taxon>Squamata</taxon>
        <taxon>Bifurcata</taxon>
        <taxon>Unidentata</taxon>
        <taxon>Episquamata</taxon>
        <taxon>Toxicofera</taxon>
        <taxon>Iguania</taxon>
        <taxon>Acrodonta</taxon>
        <taxon>Agamidae</taxon>
        <taxon>Agaminae</taxon>
        <taxon>Phrynocephalus</taxon>
    </lineage>
</organism>
<sequence>MPSMETIMKELPLDIVKSAACEPPAVAYLDHGTFHPPKLAGLLYANDVAVLSRTPVGLRRSLNTRSQFCTTGWGKELPQQAPLKCSALPPSQCLSGALLASLHPVSPGNELQEASEEQLRVHSSIPNDPSGLKVVGSTNLPVKVYVRLNHNSPRILCVTNHLRNLELVDPIFQWHGPGGDLVAENQTVKMTATGTLLFRDFKYQMSGVYTCSLVFKPTAEQDEKSYLIKYVIYVSSVDGEEGKSMRQKNVCDATRLQKVKELIENFFSQQVELLGKW</sequence>
<feature type="non-terminal residue" evidence="2">
    <location>
        <position position="1"/>
    </location>
</feature>
<proteinExistence type="predicted"/>
<comment type="caution">
    <text evidence="2">The sequence shown here is derived from an EMBL/GenBank/DDBJ whole genome shotgun (WGS) entry which is preliminary data.</text>
</comment>
<dbReference type="InterPro" id="IPR010857">
    <property type="entry name" value="Sp38-bd"/>
</dbReference>
<feature type="domain" description="Ig-like" evidence="1">
    <location>
        <begin position="129"/>
        <end position="227"/>
    </location>
</feature>
<dbReference type="PROSITE" id="PS50835">
    <property type="entry name" value="IG_LIKE"/>
    <property type="match status" value="1"/>
</dbReference>
<dbReference type="AlphaFoldDB" id="A0A9Q0XEZ9"/>
<dbReference type="InterPro" id="IPR007110">
    <property type="entry name" value="Ig-like_dom"/>
</dbReference>
<dbReference type="InterPro" id="IPR048806">
    <property type="entry name" value="ZPBP1/2_N"/>
</dbReference>
<keyword evidence="3" id="KW-1185">Reference proteome</keyword>
<evidence type="ECO:0000313" key="2">
    <source>
        <dbReference type="EMBL" id="KAJ7313006.1"/>
    </source>
</evidence>
<dbReference type="PANTHER" id="PTHR15443:SF5">
    <property type="entry name" value="ZONA PELLUCIDA-BINDING PROTEIN 1"/>
    <property type="match status" value="1"/>
</dbReference>
<gene>
    <name evidence="2" type="ORF">JRQ81_004266</name>
</gene>
<dbReference type="OrthoDB" id="9045220at2759"/>
<evidence type="ECO:0000259" key="1">
    <source>
        <dbReference type="PROSITE" id="PS50835"/>
    </source>
</evidence>
<dbReference type="GO" id="GO:0001669">
    <property type="term" value="C:acrosomal vesicle"/>
    <property type="evidence" value="ECO:0007669"/>
    <property type="project" value="TreeGrafter"/>
</dbReference>
<dbReference type="PANTHER" id="PTHR15443">
    <property type="entry name" value="ZONA PELLUCIDA BINDING PROTEIN SP38"/>
    <property type="match status" value="1"/>
</dbReference>
<evidence type="ECO:0000313" key="3">
    <source>
        <dbReference type="Proteomes" id="UP001142489"/>
    </source>
</evidence>
<accession>A0A9Q0XEZ9</accession>
<name>A0A9Q0XEZ9_9SAUR</name>
<dbReference type="GO" id="GO:0002199">
    <property type="term" value="C:zona pellucida receptor complex"/>
    <property type="evidence" value="ECO:0007669"/>
    <property type="project" value="TreeGrafter"/>
</dbReference>
<dbReference type="GO" id="GO:0007339">
    <property type="term" value="P:binding of sperm to zona pellucida"/>
    <property type="evidence" value="ECO:0007669"/>
    <property type="project" value="InterPro"/>
</dbReference>
<protein>
    <recommendedName>
        <fullName evidence="1">Ig-like domain-containing protein</fullName>
    </recommendedName>
</protein>
<dbReference type="GO" id="GO:0005576">
    <property type="term" value="C:extracellular region"/>
    <property type="evidence" value="ECO:0007669"/>
    <property type="project" value="InterPro"/>
</dbReference>
<reference evidence="2" key="1">
    <citation type="journal article" date="2023" name="DNA Res.">
        <title>Chromosome-level genome assembly of Phrynocephalus forsythii using third-generation DNA sequencing and Hi-C analysis.</title>
        <authorList>
            <person name="Qi Y."/>
            <person name="Zhao W."/>
            <person name="Zhao Y."/>
            <person name="Niu C."/>
            <person name="Cao S."/>
            <person name="Zhang Y."/>
        </authorList>
    </citation>
    <scope>NUCLEOTIDE SEQUENCE</scope>
    <source>
        <tissue evidence="2">Muscle</tissue>
    </source>
</reference>
<dbReference type="Pfam" id="PF07354">
    <property type="entry name" value="Sp38"/>
    <property type="match status" value="1"/>
</dbReference>